<feature type="compositionally biased region" description="Basic and acidic residues" evidence="1">
    <location>
        <begin position="76"/>
        <end position="99"/>
    </location>
</feature>
<evidence type="ECO:0000313" key="3">
    <source>
        <dbReference type="Proteomes" id="UP000325081"/>
    </source>
</evidence>
<evidence type="ECO:0000256" key="1">
    <source>
        <dbReference type="SAM" id="MobiDB-lite"/>
    </source>
</evidence>
<feature type="non-terminal residue" evidence="2">
    <location>
        <position position="1"/>
    </location>
</feature>
<protein>
    <submittedName>
        <fullName evidence="2">Regulator of chromosome condensation family protein</fullName>
    </submittedName>
</protein>
<accession>A0A5A7R5E1</accession>
<proteinExistence type="predicted"/>
<comment type="caution">
    <text evidence="2">The sequence shown here is derived from an EMBL/GenBank/DDBJ whole genome shotgun (WGS) entry which is preliminary data.</text>
</comment>
<evidence type="ECO:0000313" key="2">
    <source>
        <dbReference type="EMBL" id="GER51521.1"/>
    </source>
</evidence>
<sequence length="99" mass="11377">ENAEKKVPDQALMYKEIRKRKEGKTYMSSYEETVPGSLKSELLGRYTKKRKQSLNCGTVHCQDDSFDDDGANNYDKTIHENAERIENEEGEEGGEKEID</sequence>
<dbReference type="OrthoDB" id="923095at2759"/>
<reference evidence="3" key="1">
    <citation type="journal article" date="2019" name="Curr. Biol.">
        <title>Genome Sequence of Striga asiatica Provides Insight into the Evolution of Plant Parasitism.</title>
        <authorList>
            <person name="Yoshida S."/>
            <person name="Kim S."/>
            <person name="Wafula E.K."/>
            <person name="Tanskanen J."/>
            <person name="Kim Y.M."/>
            <person name="Honaas L."/>
            <person name="Yang Z."/>
            <person name="Spallek T."/>
            <person name="Conn C.E."/>
            <person name="Ichihashi Y."/>
            <person name="Cheong K."/>
            <person name="Cui S."/>
            <person name="Der J.P."/>
            <person name="Gundlach H."/>
            <person name="Jiao Y."/>
            <person name="Hori C."/>
            <person name="Ishida J.K."/>
            <person name="Kasahara H."/>
            <person name="Kiba T."/>
            <person name="Kim M.S."/>
            <person name="Koo N."/>
            <person name="Laohavisit A."/>
            <person name="Lee Y.H."/>
            <person name="Lumba S."/>
            <person name="McCourt P."/>
            <person name="Mortimer J.C."/>
            <person name="Mutuku J.M."/>
            <person name="Nomura T."/>
            <person name="Sasaki-Sekimoto Y."/>
            <person name="Seto Y."/>
            <person name="Wang Y."/>
            <person name="Wakatake T."/>
            <person name="Sakakibara H."/>
            <person name="Demura T."/>
            <person name="Yamaguchi S."/>
            <person name="Yoneyama K."/>
            <person name="Manabe R.I."/>
            <person name="Nelson D.C."/>
            <person name="Schulman A.H."/>
            <person name="Timko M.P."/>
            <person name="dePamphilis C.W."/>
            <person name="Choi D."/>
            <person name="Shirasu K."/>
        </authorList>
    </citation>
    <scope>NUCLEOTIDE SEQUENCE [LARGE SCALE GENOMIC DNA]</scope>
    <source>
        <strain evidence="3">cv. UVA1</strain>
    </source>
</reference>
<feature type="region of interest" description="Disordered" evidence="1">
    <location>
        <begin position="62"/>
        <end position="99"/>
    </location>
</feature>
<dbReference type="EMBL" id="BKCP01009737">
    <property type="protein sequence ID" value="GER51521.1"/>
    <property type="molecule type" value="Genomic_DNA"/>
</dbReference>
<gene>
    <name evidence="2" type="ORF">STAS_28912</name>
</gene>
<keyword evidence="3" id="KW-1185">Reference proteome</keyword>
<dbReference type="AlphaFoldDB" id="A0A5A7R5E1"/>
<name>A0A5A7R5E1_STRAF</name>
<organism evidence="2 3">
    <name type="scientific">Striga asiatica</name>
    <name type="common">Asiatic witchweed</name>
    <name type="synonym">Buchnera asiatica</name>
    <dbReference type="NCBI Taxonomy" id="4170"/>
    <lineage>
        <taxon>Eukaryota</taxon>
        <taxon>Viridiplantae</taxon>
        <taxon>Streptophyta</taxon>
        <taxon>Embryophyta</taxon>
        <taxon>Tracheophyta</taxon>
        <taxon>Spermatophyta</taxon>
        <taxon>Magnoliopsida</taxon>
        <taxon>eudicotyledons</taxon>
        <taxon>Gunneridae</taxon>
        <taxon>Pentapetalae</taxon>
        <taxon>asterids</taxon>
        <taxon>lamiids</taxon>
        <taxon>Lamiales</taxon>
        <taxon>Orobanchaceae</taxon>
        <taxon>Buchnereae</taxon>
        <taxon>Striga</taxon>
    </lineage>
</organism>
<dbReference type="Proteomes" id="UP000325081">
    <property type="component" value="Unassembled WGS sequence"/>
</dbReference>